<keyword evidence="1" id="KW-0472">Membrane</keyword>
<dbReference type="Proteomes" id="UP000325273">
    <property type="component" value="Unassembled WGS sequence"/>
</dbReference>
<sequence length="63" mass="7477">MSETWMGLTISGVAMLVAMPLVVSHYRRERRRGQLLRNLNHEDWWYQARTGITATRAFKRSNR</sequence>
<evidence type="ECO:0000313" key="3">
    <source>
        <dbReference type="Proteomes" id="UP000325273"/>
    </source>
</evidence>
<keyword evidence="1" id="KW-1133">Transmembrane helix</keyword>
<protein>
    <submittedName>
        <fullName evidence="2">Uncharacterized protein</fullName>
    </submittedName>
</protein>
<organism evidence="2 3">
    <name type="scientific">Paraburkholderia panacisoli</name>
    <dbReference type="NCBI Taxonomy" id="2603818"/>
    <lineage>
        <taxon>Bacteria</taxon>
        <taxon>Pseudomonadati</taxon>
        <taxon>Pseudomonadota</taxon>
        <taxon>Betaproteobacteria</taxon>
        <taxon>Burkholderiales</taxon>
        <taxon>Burkholderiaceae</taxon>
        <taxon>Paraburkholderia</taxon>
    </lineage>
</organism>
<accession>A0A5B0GK63</accession>
<dbReference type="EMBL" id="VTUZ01000033">
    <property type="protein sequence ID" value="KAA1003702.1"/>
    <property type="molecule type" value="Genomic_DNA"/>
</dbReference>
<evidence type="ECO:0000313" key="2">
    <source>
        <dbReference type="EMBL" id="KAA1003702.1"/>
    </source>
</evidence>
<feature type="transmembrane region" description="Helical" evidence="1">
    <location>
        <begin position="6"/>
        <end position="26"/>
    </location>
</feature>
<proteinExistence type="predicted"/>
<name>A0A5B0GK63_9BURK</name>
<evidence type="ECO:0000256" key="1">
    <source>
        <dbReference type="SAM" id="Phobius"/>
    </source>
</evidence>
<keyword evidence="3" id="KW-1185">Reference proteome</keyword>
<reference evidence="2 3" key="1">
    <citation type="submission" date="2019-08" db="EMBL/GenBank/DDBJ databases">
        <title>Paraburkholderia sp. DCY113.</title>
        <authorList>
            <person name="Kang J."/>
        </authorList>
    </citation>
    <scope>NUCLEOTIDE SEQUENCE [LARGE SCALE GENOMIC DNA]</scope>
    <source>
        <strain evidence="2 3">DCY113</strain>
    </source>
</reference>
<keyword evidence="1" id="KW-0812">Transmembrane</keyword>
<dbReference type="AlphaFoldDB" id="A0A5B0GK63"/>
<gene>
    <name evidence="2" type="ORF">FVF58_35120</name>
</gene>
<comment type="caution">
    <text evidence="2">The sequence shown here is derived from an EMBL/GenBank/DDBJ whole genome shotgun (WGS) entry which is preliminary data.</text>
</comment>